<protein>
    <submittedName>
        <fullName evidence="1">Uncharacterized protein</fullName>
    </submittedName>
</protein>
<gene>
    <name evidence="1" type="ORF">EVOR1521_LOCUS21222</name>
</gene>
<dbReference type="Proteomes" id="UP001178507">
    <property type="component" value="Unassembled WGS sequence"/>
</dbReference>
<dbReference type="EMBL" id="CAUJNA010003256">
    <property type="protein sequence ID" value="CAJ1397146.1"/>
    <property type="molecule type" value="Genomic_DNA"/>
</dbReference>
<comment type="caution">
    <text evidence="1">The sequence shown here is derived from an EMBL/GenBank/DDBJ whole genome shotgun (WGS) entry which is preliminary data.</text>
</comment>
<dbReference type="AlphaFoldDB" id="A0AA36NB89"/>
<name>A0AA36NB89_9DINO</name>
<keyword evidence="2" id="KW-1185">Reference proteome</keyword>
<proteinExistence type="predicted"/>
<sequence length="570" mass="61653">MARCVYLGLLTQASALDGAFPPGLGAGSVLGYCPFLEPGAWPEECQAAVALQAGGASGRRRAEEGMMLSFYGHVEELEWAVADASEAGRLVADMAGRILSFAEGLHLMLCVSQHRRGERAPGTGLRGAWKTAAGLLRTRGAPKTGSWGAGFCDLESKLRAWEVNEVAPVVFGRQVGPDTPTAIWNGGRCLYPSEEDFELAWNRTCDDLLLRLPIAWQWQSPQPCRSGNELMAVMGSLVEGLAKAPAAGLPAAALYPPDVAPVCESLESPNLTSRQPLLSLDGTYGRHTLSTAAPVDLLGALETLRPRPVAVNLGAFDGSCRHGPTATSAVADVANCAFERGAVGLAIEGLEVARNMEGRWPGVEVHVGYVSPEEASELVTAGLQRMGHTEVDLLKIDLDHADCFFGSALLRKLPSLPAVLVVEYNRYLPPPIRFRERFSSSRAGVLGADWMEGKVSQHWSGCSLQAWHDLAAAHNYQLLQATLLDLVFLRADVAHRWAPKDGPLGPEALFEVWLRAAFCFAPARRLYGHQAFVRLDLRRLAAENADARCALARRWWRAEKAEGVDSELYC</sequence>
<evidence type="ECO:0000313" key="1">
    <source>
        <dbReference type="EMBL" id="CAJ1397146.1"/>
    </source>
</evidence>
<evidence type="ECO:0000313" key="2">
    <source>
        <dbReference type="Proteomes" id="UP001178507"/>
    </source>
</evidence>
<accession>A0AA36NB89</accession>
<reference evidence="1" key="1">
    <citation type="submission" date="2023-08" db="EMBL/GenBank/DDBJ databases">
        <authorList>
            <person name="Chen Y."/>
            <person name="Shah S."/>
            <person name="Dougan E. K."/>
            <person name="Thang M."/>
            <person name="Chan C."/>
        </authorList>
    </citation>
    <scope>NUCLEOTIDE SEQUENCE</scope>
</reference>
<organism evidence="1 2">
    <name type="scientific">Effrenium voratum</name>
    <dbReference type="NCBI Taxonomy" id="2562239"/>
    <lineage>
        <taxon>Eukaryota</taxon>
        <taxon>Sar</taxon>
        <taxon>Alveolata</taxon>
        <taxon>Dinophyceae</taxon>
        <taxon>Suessiales</taxon>
        <taxon>Symbiodiniaceae</taxon>
        <taxon>Effrenium</taxon>
    </lineage>
</organism>